<dbReference type="PANTHER" id="PTHR48075">
    <property type="entry name" value="3-HYDROXYACYL-COA DEHYDROGENASE FAMILY PROTEIN"/>
    <property type="match status" value="1"/>
</dbReference>
<feature type="domain" description="3-hydroxyacyl-CoA dehydrogenase NAD binding" evidence="3">
    <location>
        <begin position="178"/>
        <end position="279"/>
    </location>
</feature>
<dbReference type="OrthoDB" id="2021159at2759"/>
<evidence type="ECO:0000256" key="2">
    <source>
        <dbReference type="SAM" id="Phobius"/>
    </source>
</evidence>
<dbReference type="GO" id="GO:0070403">
    <property type="term" value="F:NAD+ binding"/>
    <property type="evidence" value="ECO:0007669"/>
    <property type="project" value="InterPro"/>
</dbReference>
<keyword evidence="2" id="KW-1133">Transmembrane helix</keyword>
<dbReference type="Pfam" id="PF07992">
    <property type="entry name" value="Pyr_redox_2"/>
    <property type="match status" value="1"/>
</dbReference>
<dbReference type="Proteomes" id="UP000541610">
    <property type="component" value="Unassembled WGS sequence"/>
</dbReference>
<feature type="region of interest" description="Disordered" evidence="1">
    <location>
        <begin position="736"/>
        <end position="769"/>
    </location>
</feature>
<proteinExistence type="predicted"/>
<comment type="caution">
    <text evidence="5">The sequence shown here is derived from an EMBL/GenBank/DDBJ whole genome shotgun (WGS) entry which is preliminary data.</text>
</comment>
<dbReference type="InterPro" id="IPR006176">
    <property type="entry name" value="3-OHacyl-CoA_DH_NAD-bd"/>
</dbReference>
<dbReference type="GO" id="GO:0006631">
    <property type="term" value="P:fatty acid metabolic process"/>
    <property type="evidence" value="ECO:0007669"/>
    <property type="project" value="InterPro"/>
</dbReference>
<dbReference type="InterPro" id="IPR012430">
    <property type="entry name" value="TMEM43_fam"/>
</dbReference>
<dbReference type="Pfam" id="PF07787">
    <property type="entry name" value="TMEM43"/>
    <property type="match status" value="1"/>
</dbReference>
<protein>
    <submittedName>
        <fullName evidence="5">Uncharacterized protein</fullName>
    </submittedName>
</protein>
<feature type="transmembrane region" description="Helical" evidence="2">
    <location>
        <begin position="641"/>
        <end position="666"/>
    </location>
</feature>
<organism evidence="5 6">
    <name type="scientific">Perkinsus olseni</name>
    <name type="common">Perkinsus atlanticus</name>
    <dbReference type="NCBI Taxonomy" id="32597"/>
    <lineage>
        <taxon>Eukaryota</taxon>
        <taxon>Sar</taxon>
        <taxon>Alveolata</taxon>
        <taxon>Perkinsozoa</taxon>
        <taxon>Perkinsea</taxon>
        <taxon>Perkinsida</taxon>
        <taxon>Perkinsidae</taxon>
        <taxon>Perkinsus</taxon>
    </lineage>
</organism>
<sequence>MGQFISLLVGSPLAEGVAHFGDYEGDDDDDTDWNEKFSDDFDDTHSDDFLQPDPENMLSNFSSTAKPLSTRTSVVVIGGGVMGCAVAAWLSILGNEVSILERRVKPSVVRQRVREHLENALITCREVWPDILFAPRGDSPEATAANKEGDHGLSTNTQIEAIFGSISNWLGRVHCYNSSHFREVVRSSQVAIEAIQDDLQLKREVFRDLRRSNPNILLTTNSLIHSAVDISRAAGLPDGDIIGVRWLWPVCWIPIVELITPSMTCPSFKAVMRFVHSQGHRAYAGLSVVRWRVLGQDPSALFEISRCCAQRLVRLKLGQKDEPNSCFVPTDICVVCLAESPHVANIGACTHVCLCERCAMEMWRSCPVIASPILAEDTPLEIRATLSEVGLELRGTQLEWWVEMLQWTEVKVCRGSRKSKCIYRYEKAFRHYDVDPSTFHCATKIRTGCSEVAPAEQPQLKLAELGRPEVLHGVVRAAPDSVIIGNPRNGYLLSQDLISQIDTKAEVQLINVDGAAALLGTPRDLYIDLTLNQSSARTYVATPRLGDLRLRVSASRSDFVSVIGKQEVGGRLGPYVIPTIRRSEPIEWLLSGDHADLQSLLHHHSLEDSAAFWRFLGIFLMWLGTALLLSPLGEAEPSCMAVLCVACFAGAVLSSLLATISATLFASLPVELFMAAIGVAAAVFAWRSCRSSRGSYYEYYYGSDVSVEMPLVAGGPYDDDDHVHWFERRLDNRCIDSSDDEDDDGGEGGLSKGRHQGRPSRPLPLYLRE</sequence>
<feature type="transmembrane region" description="Helical" evidence="2">
    <location>
        <begin position="672"/>
        <end position="689"/>
    </location>
</feature>
<feature type="compositionally biased region" description="Acidic residues" evidence="1">
    <location>
        <begin position="737"/>
        <end position="746"/>
    </location>
</feature>
<feature type="transmembrane region" description="Helical" evidence="2">
    <location>
        <begin position="611"/>
        <end position="629"/>
    </location>
</feature>
<dbReference type="PANTHER" id="PTHR48075:SF5">
    <property type="entry name" value="3-HYDROXYBUTYRYL-COA DEHYDROGENASE"/>
    <property type="match status" value="1"/>
</dbReference>
<evidence type="ECO:0000313" key="6">
    <source>
        <dbReference type="Proteomes" id="UP000541610"/>
    </source>
</evidence>
<gene>
    <name evidence="5" type="ORF">FOZ60_005613</name>
</gene>
<keyword evidence="2" id="KW-0472">Membrane</keyword>
<reference evidence="5 6" key="1">
    <citation type="submission" date="2020-04" db="EMBL/GenBank/DDBJ databases">
        <title>Perkinsus olseni comparative genomics.</title>
        <authorList>
            <person name="Bogema D.R."/>
        </authorList>
    </citation>
    <scope>NUCLEOTIDE SEQUENCE [LARGE SCALE GENOMIC DNA]</scope>
    <source>
        <strain evidence="5">00978-12</strain>
    </source>
</reference>
<keyword evidence="2" id="KW-0812">Transmembrane</keyword>
<dbReference type="GO" id="GO:0016491">
    <property type="term" value="F:oxidoreductase activity"/>
    <property type="evidence" value="ECO:0007669"/>
    <property type="project" value="InterPro"/>
</dbReference>
<evidence type="ECO:0000256" key="1">
    <source>
        <dbReference type="SAM" id="MobiDB-lite"/>
    </source>
</evidence>
<dbReference type="SUPFAM" id="SSF51735">
    <property type="entry name" value="NAD(P)-binding Rossmann-fold domains"/>
    <property type="match status" value="1"/>
</dbReference>
<dbReference type="Gene3D" id="3.40.50.720">
    <property type="entry name" value="NAD(P)-binding Rossmann-like Domain"/>
    <property type="match status" value="1"/>
</dbReference>
<accession>A0A7J6NQT9</accession>
<dbReference type="InterPro" id="IPR023753">
    <property type="entry name" value="FAD/NAD-binding_dom"/>
</dbReference>
<dbReference type="AlphaFoldDB" id="A0A7J6NQT9"/>
<feature type="domain" description="FAD/NAD(P)-binding" evidence="4">
    <location>
        <begin position="67"/>
        <end position="121"/>
    </location>
</feature>
<dbReference type="InterPro" id="IPR036291">
    <property type="entry name" value="NAD(P)-bd_dom_sf"/>
</dbReference>
<name>A0A7J6NQT9_PEROL</name>
<dbReference type="Pfam" id="PF02737">
    <property type="entry name" value="3HCDH_N"/>
    <property type="match status" value="1"/>
</dbReference>
<dbReference type="EMBL" id="JABANP010000232">
    <property type="protein sequence ID" value="KAF4686175.1"/>
    <property type="molecule type" value="Genomic_DNA"/>
</dbReference>
<evidence type="ECO:0000313" key="5">
    <source>
        <dbReference type="EMBL" id="KAF4686175.1"/>
    </source>
</evidence>
<evidence type="ECO:0000259" key="4">
    <source>
        <dbReference type="Pfam" id="PF07992"/>
    </source>
</evidence>
<evidence type="ECO:0000259" key="3">
    <source>
        <dbReference type="Pfam" id="PF02737"/>
    </source>
</evidence>